<feature type="region of interest" description="Disordered" evidence="1">
    <location>
        <begin position="209"/>
        <end position="228"/>
    </location>
</feature>
<dbReference type="Gene3D" id="3.40.50.300">
    <property type="entry name" value="P-loop containing nucleotide triphosphate hydrolases"/>
    <property type="match status" value="1"/>
</dbReference>
<dbReference type="Gene3D" id="1.25.40.10">
    <property type="entry name" value="Tetratricopeptide repeat domain"/>
    <property type="match status" value="2"/>
</dbReference>
<dbReference type="SUPFAM" id="SSF52540">
    <property type="entry name" value="P-loop containing nucleoside triphosphate hydrolases"/>
    <property type="match status" value="1"/>
</dbReference>
<feature type="domain" description="Bacterial transcriptional activator" evidence="2">
    <location>
        <begin position="76"/>
        <end position="212"/>
    </location>
</feature>
<evidence type="ECO:0000313" key="3">
    <source>
        <dbReference type="EMBL" id="MBB4957698.1"/>
    </source>
</evidence>
<dbReference type="InterPro" id="IPR036388">
    <property type="entry name" value="WH-like_DNA-bd_sf"/>
</dbReference>
<dbReference type="Proteomes" id="UP000578819">
    <property type="component" value="Unassembled WGS sequence"/>
</dbReference>
<name>A0A7W7SMU0_9ACTN</name>
<dbReference type="Pfam" id="PF13401">
    <property type="entry name" value="AAA_22"/>
    <property type="match status" value="1"/>
</dbReference>
<dbReference type="AlphaFoldDB" id="A0A7W7SMU0"/>
<dbReference type="SMART" id="SM00028">
    <property type="entry name" value="TPR"/>
    <property type="match status" value="3"/>
</dbReference>
<gene>
    <name evidence="3" type="ORF">FHR38_001431</name>
</gene>
<dbReference type="SUPFAM" id="SSF46894">
    <property type="entry name" value="C-terminal effector domain of the bipartite response regulators"/>
    <property type="match status" value="1"/>
</dbReference>
<dbReference type="Gene3D" id="1.10.10.10">
    <property type="entry name" value="Winged helix-like DNA-binding domain superfamily/Winged helix DNA-binding domain"/>
    <property type="match status" value="1"/>
</dbReference>
<dbReference type="InterPro" id="IPR016032">
    <property type="entry name" value="Sig_transdc_resp-reg_C-effctor"/>
</dbReference>
<reference evidence="3 4" key="1">
    <citation type="submission" date="2020-08" db="EMBL/GenBank/DDBJ databases">
        <title>Sequencing the genomes of 1000 actinobacteria strains.</title>
        <authorList>
            <person name="Klenk H.-P."/>
        </authorList>
    </citation>
    <scope>NUCLEOTIDE SEQUENCE [LARGE SCALE GENOMIC DNA]</scope>
    <source>
        <strain evidence="3 4">DSM 45886</strain>
    </source>
</reference>
<dbReference type="PRINTS" id="PR00364">
    <property type="entry name" value="DISEASERSIST"/>
</dbReference>
<evidence type="ECO:0000259" key="2">
    <source>
        <dbReference type="SMART" id="SM01043"/>
    </source>
</evidence>
<dbReference type="SUPFAM" id="SSF48452">
    <property type="entry name" value="TPR-like"/>
    <property type="match status" value="2"/>
</dbReference>
<dbReference type="InterPro" id="IPR005158">
    <property type="entry name" value="BTAD"/>
</dbReference>
<dbReference type="InterPro" id="IPR011990">
    <property type="entry name" value="TPR-like_helical_dom_sf"/>
</dbReference>
<organism evidence="3 4">
    <name type="scientific">Micromonospora polyrhachis</name>
    <dbReference type="NCBI Taxonomy" id="1282883"/>
    <lineage>
        <taxon>Bacteria</taxon>
        <taxon>Bacillati</taxon>
        <taxon>Actinomycetota</taxon>
        <taxon>Actinomycetes</taxon>
        <taxon>Micromonosporales</taxon>
        <taxon>Micromonosporaceae</taxon>
        <taxon>Micromonospora</taxon>
    </lineage>
</organism>
<dbReference type="InterPro" id="IPR027417">
    <property type="entry name" value="P-loop_NTPase"/>
</dbReference>
<evidence type="ECO:0000256" key="1">
    <source>
        <dbReference type="SAM" id="MobiDB-lite"/>
    </source>
</evidence>
<proteinExistence type="predicted"/>
<dbReference type="Pfam" id="PF13424">
    <property type="entry name" value="TPR_12"/>
    <property type="match status" value="1"/>
</dbReference>
<keyword evidence="4" id="KW-1185">Reference proteome</keyword>
<dbReference type="InterPro" id="IPR019734">
    <property type="entry name" value="TPR_rpt"/>
</dbReference>
<dbReference type="Pfam" id="PF03704">
    <property type="entry name" value="BTAD"/>
    <property type="match status" value="1"/>
</dbReference>
<dbReference type="GO" id="GO:0003677">
    <property type="term" value="F:DNA binding"/>
    <property type="evidence" value="ECO:0007669"/>
    <property type="project" value="InterPro"/>
</dbReference>
<sequence>MRTRSQKALALLAVLALDKNLRAQNDIIRKHIWAEKPAGDDTLRTYVAELRRLIDEKALPNKKGEYYELRIPREQIDYWRFRKFVARSEQEELGDRVDTLRAAVAMCGEPPLSGLGRDVNFADQISDIEERCRQAWIRLVEAEWQRGNIAGILSNLDQCRHRFPRDSTLLEYHMTALAESGAPDRIDALLTAYEKSVGVVSESVRKHHRDLTDSSYRPAPVRPQHSGYALPRTLPQDREIFGRHDELAALDESLFDLSSRAHVAVIHGLPGVGKTQLAVRWAHRAREEFRDGTLYADLHGYSMGSPTAPTQVLIRFIRALKGDAKGGSEEELTDEYRSALADRSMLVVLDNARDFTQVWPLMATGSACATLITSRTRLDELVARTGAKSLPLEPLDTAGGIDLLGDRSVIGAARVDREWRVAEDLVEFCGGLPLLLHVLGAWVHRRSGRSLAQLHRELRRSRYQFAALPSSEPRSDLRTVFSWSYAQLAPAARQLFRLLGLHPGATITLSSARHLAGAYEIADDQLIDAHLIEITDSRADTRLKLHDLLAEYARDRAVAEIPADERDAAQRRLLDYLLHGAYACDRALGSNRRVPIGPPPTGIEVPRPTSLEEAMGWFEDEYQTLLAAIPLAHEQKMPTTARLLTVALVTYQWRHGHLTDAERQLTDALREVDESCDLVDQATLHLALAGTRRHLQKLALAGQDARTALRLSERADDRLGEAQAQQLLGIIIEAQEGPIVAAEQFREALRLYRELDQPRGIAHALNGLANAALEAGNLDSALTQSIEACGLFRNTTDLNGTAAALRKRAEIYCAIGDHARGFADYEAAIKLYQEQNYRHNEARTHCLLGMAQQAAGLAGEARTSLEQARKIFDSAPARPRDNTLRVKLKAALDALTTTG</sequence>
<dbReference type="SMART" id="SM01043">
    <property type="entry name" value="BTAD"/>
    <property type="match status" value="1"/>
</dbReference>
<dbReference type="PANTHER" id="PTHR47691:SF3">
    <property type="entry name" value="HTH-TYPE TRANSCRIPTIONAL REGULATOR RV0890C-RELATED"/>
    <property type="match status" value="1"/>
</dbReference>
<dbReference type="EMBL" id="JACHJW010000001">
    <property type="protein sequence ID" value="MBB4957698.1"/>
    <property type="molecule type" value="Genomic_DNA"/>
</dbReference>
<accession>A0A7W7SMU0</accession>
<dbReference type="RefSeq" id="WP_184533881.1">
    <property type="nucleotide sequence ID" value="NZ_JACHJW010000001.1"/>
</dbReference>
<dbReference type="GO" id="GO:0043531">
    <property type="term" value="F:ADP binding"/>
    <property type="evidence" value="ECO:0007669"/>
    <property type="project" value="InterPro"/>
</dbReference>
<evidence type="ECO:0000313" key="4">
    <source>
        <dbReference type="Proteomes" id="UP000578819"/>
    </source>
</evidence>
<dbReference type="InterPro" id="IPR049945">
    <property type="entry name" value="AAA_22"/>
</dbReference>
<comment type="caution">
    <text evidence="3">The sequence shown here is derived from an EMBL/GenBank/DDBJ whole genome shotgun (WGS) entry which is preliminary data.</text>
</comment>
<protein>
    <submittedName>
        <fullName evidence="3">Tetratricopeptide (TPR) repeat protein</fullName>
    </submittedName>
</protein>
<dbReference type="PANTHER" id="PTHR47691">
    <property type="entry name" value="REGULATOR-RELATED"/>
    <property type="match status" value="1"/>
</dbReference>
<dbReference type="GO" id="GO:0006355">
    <property type="term" value="P:regulation of DNA-templated transcription"/>
    <property type="evidence" value="ECO:0007669"/>
    <property type="project" value="InterPro"/>
</dbReference>